<dbReference type="OrthoDB" id="5297879at2"/>
<keyword evidence="4" id="KW-0238">DNA-binding</keyword>
<keyword evidence="8" id="KW-1185">Reference proteome</keyword>
<protein>
    <submittedName>
        <fullName evidence="7">Trans-acting regulatory protein hvrA</fullName>
    </submittedName>
</protein>
<dbReference type="GO" id="GO:0003681">
    <property type="term" value="F:bent DNA binding"/>
    <property type="evidence" value="ECO:0007669"/>
    <property type="project" value="TreeGrafter"/>
</dbReference>
<dbReference type="GO" id="GO:0000976">
    <property type="term" value="F:transcription cis-regulatory region binding"/>
    <property type="evidence" value="ECO:0007669"/>
    <property type="project" value="TreeGrafter"/>
</dbReference>
<evidence type="ECO:0000256" key="4">
    <source>
        <dbReference type="ARBA" id="ARBA00023125"/>
    </source>
</evidence>
<comment type="subcellular location">
    <subcellularLocation>
        <location evidence="1">Cytoplasm</location>
        <location evidence="1">Nucleoid</location>
    </subcellularLocation>
</comment>
<evidence type="ECO:0000256" key="5">
    <source>
        <dbReference type="SAM" id="MobiDB-lite"/>
    </source>
</evidence>
<gene>
    <name evidence="7" type="primary">spb</name>
    <name evidence="7" type="ORF">So717_05610</name>
</gene>
<dbReference type="GO" id="GO:0005829">
    <property type="term" value="C:cytosol"/>
    <property type="evidence" value="ECO:0007669"/>
    <property type="project" value="TreeGrafter"/>
</dbReference>
<sequence length="111" mass="12151">MPQDLKSMSKKQLEKLQKDVEKALGALRNKELREARKAAEQAAQKFGYSLSELTDAKPAKSGAKKKSAPSASVAKYANPANATQTWTGKGRQPKWYKEAVDAGKDPKSMEV</sequence>
<dbReference type="Proteomes" id="UP000436522">
    <property type="component" value="Unassembled WGS sequence"/>
</dbReference>
<evidence type="ECO:0000256" key="3">
    <source>
        <dbReference type="ARBA" id="ARBA00022490"/>
    </source>
</evidence>
<proteinExistence type="inferred from homology"/>
<evidence type="ECO:0000256" key="1">
    <source>
        <dbReference type="ARBA" id="ARBA00004453"/>
    </source>
</evidence>
<dbReference type="AlphaFoldDB" id="A0A640VK27"/>
<dbReference type="GO" id="GO:0003680">
    <property type="term" value="F:minor groove of adenine-thymine-rich DNA binding"/>
    <property type="evidence" value="ECO:0007669"/>
    <property type="project" value="TreeGrafter"/>
</dbReference>
<comment type="caution">
    <text evidence="7">The sequence shown here is derived from an EMBL/GenBank/DDBJ whole genome shotgun (WGS) entry which is preliminary data.</text>
</comment>
<evidence type="ECO:0000259" key="6">
    <source>
        <dbReference type="SMART" id="SM00528"/>
    </source>
</evidence>
<dbReference type="Gene3D" id="4.10.430.10">
    <property type="entry name" value="Histone-like protein H-NS, C-terminal domain"/>
    <property type="match status" value="1"/>
</dbReference>
<comment type="similarity">
    <text evidence="2">Belongs to the histone-like protein H-NS family.</text>
</comment>
<evidence type="ECO:0000313" key="7">
    <source>
        <dbReference type="EMBL" id="GFE48808.1"/>
    </source>
</evidence>
<organism evidence="7 8">
    <name type="scientific">Roseobacter cerasinus</name>
    <dbReference type="NCBI Taxonomy" id="2602289"/>
    <lineage>
        <taxon>Bacteria</taxon>
        <taxon>Pseudomonadati</taxon>
        <taxon>Pseudomonadota</taxon>
        <taxon>Alphaproteobacteria</taxon>
        <taxon>Rhodobacterales</taxon>
        <taxon>Roseobacteraceae</taxon>
        <taxon>Roseobacter</taxon>
    </lineage>
</organism>
<name>A0A640VK27_9RHOB</name>
<dbReference type="InterPro" id="IPR037150">
    <property type="entry name" value="H-NS_C_dom_sf"/>
</dbReference>
<dbReference type="GO" id="GO:0001217">
    <property type="term" value="F:DNA-binding transcription repressor activity"/>
    <property type="evidence" value="ECO:0007669"/>
    <property type="project" value="TreeGrafter"/>
</dbReference>
<dbReference type="SUPFAM" id="SSF81273">
    <property type="entry name" value="H-NS histone-like proteins"/>
    <property type="match status" value="1"/>
</dbReference>
<feature type="compositionally biased region" description="Basic and acidic residues" evidence="5">
    <location>
        <begin position="95"/>
        <end position="111"/>
    </location>
</feature>
<dbReference type="PANTHER" id="PTHR38097:SF2">
    <property type="entry name" value="DNA-BINDING PROTEIN STPA"/>
    <property type="match status" value="1"/>
</dbReference>
<accession>A0A640VK27</accession>
<evidence type="ECO:0000256" key="2">
    <source>
        <dbReference type="ARBA" id="ARBA00010610"/>
    </source>
</evidence>
<dbReference type="InterPro" id="IPR027444">
    <property type="entry name" value="H-NS_C_dom"/>
</dbReference>
<dbReference type="SMART" id="SM00528">
    <property type="entry name" value="HNS"/>
    <property type="match status" value="1"/>
</dbReference>
<dbReference type="GO" id="GO:0032993">
    <property type="term" value="C:protein-DNA complex"/>
    <property type="evidence" value="ECO:0007669"/>
    <property type="project" value="TreeGrafter"/>
</dbReference>
<dbReference type="GO" id="GO:0009295">
    <property type="term" value="C:nucleoid"/>
    <property type="evidence" value="ECO:0007669"/>
    <property type="project" value="UniProtKB-SubCell"/>
</dbReference>
<dbReference type="EMBL" id="BLIV01000001">
    <property type="protein sequence ID" value="GFE48808.1"/>
    <property type="molecule type" value="Genomic_DNA"/>
</dbReference>
<dbReference type="PANTHER" id="PTHR38097">
    <property type="match status" value="1"/>
</dbReference>
<keyword evidence="3" id="KW-0963">Cytoplasm</keyword>
<evidence type="ECO:0000313" key="8">
    <source>
        <dbReference type="Proteomes" id="UP000436522"/>
    </source>
</evidence>
<feature type="domain" description="DNA-binding protein H-NS-like C-terminal" evidence="6">
    <location>
        <begin position="66"/>
        <end position="111"/>
    </location>
</feature>
<dbReference type="Pfam" id="PF00816">
    <property type="entry name" value="Histone_HNS"/>
    <property type="match status" value="1"/>
</dbReference>
<reference evidence="7 8" key="1">
    <citation type="submission" date="2019-12" db="EMBL/GenBank/DDBJ databases">
        <title>Roseobacter cerasinus sp. nov., isolated from seawater around aquaculture.</title>
        <authorList>
            <person name="Muramatsu S."/>
            <person name="Takabe Y."/>
            <person name="Mori K."/>
            <person name="Takaichi S."/>
            <person name="Hanada S."/>
        </authorList>
    </citation>
    <scope>NUCLEOTIDE SEQUENCE [LARGE SCALE GENOMIC DNA]</scope>
    <source>
        <strain evidence="7 8">AI77</strain>
    </source>
</reference>
<feature type="region of interest" description="Disordered" evidence="5">
    <location>
        <begin position="55"/>
        <end position="111"/>
    </location>
</feature>